<sequence>MSDDQKPKASLPPMRLHKFIAQAGLASRRTAERWIAAGRVRVNGVVMTKLGTTVDPRRDEVRVDGRVVELPSSQEVILLHKPRWCLTTVRDPRGRPTVMDYLQGLSTRVFPVGRLDWDASGALLLTNDGELANRLMHPRYGVPKVYRVEVQGVPTGDQLDAWRRGVRLKEGVTAPAEVEVVRRFATSTWLVVTLHQGWYRQIKRMGHALELPVLNIHRIAYGPIRLGRLPVGQWRRLSQQEVSRLRQVVMGALENRRVHNV</sequence>
<dbReference type="PROSITE" id="PS50889">
    <property type="entry name" value="S4"/>
    <property type="match status" value="1"/>
</dbReference>
<comment type="similarity">
    <text evidence="1 5">Belongs to the pseudouridine synthase RsuA family.</text>
</comment>
<dbReference type="SMART" id="SM00363">
    <property type="entry name" value="S4"/>
    <property type="match status" value="1"/>
</dbReference>
<dbReference type="OrthoDB" id="9807213at2"/>
<feature type="domain" description="RNA-binding S4" evidence="6">
    <location>
        <begin position="14"/>
        <end position="75"/>
    </location>
</feature>
<dbReference type="InterPro" id="IPR036986">
    <property type="entry name" value="S4_RNA-bd_sf"/>
</dbReference>
<accession>A0A3N1UXM1</accession>
<keyword evidence="3 5" id="KW-0413">Isomerase</keyword>
<evidence type="ECO:0000256" key="3">
    <source>
        <dbReference type="ARBA" id="ARBA00023235"/>
    </source>
</evidence>
<dbReference type="Gene3D" id="3.30.70.1560">
    <property type="entry name" value="Alpha-L RNA-binding motif"/>
    <property type="match status" value="1"/>
</dbReference>
<name>A0A3N1UXM1_9BACT</name>
<dbReference type="Pfam" id="PF00849">
    <property type="entry name" value="PseudoU_synth_2"/>
    <property type="match status" value="1"/>
</dbReference>
<evidence type="ECO:0000256" key="4">
    <source>
        <dbReference type="PROSITE-ProRule" id="PRU00182"/>
    </source>
</evidence>
<dbReference type="InterPro" id="IPR006145">
    <property type="entry name" value="PsdUridine_synth_RsuA/RluA"/>
</dbReference>
<proteinExistence type="inferred from homology"/>
<dbReference type="PROSITE" id="PS01149">
    <property type="entry name" value="PSI_RSU"/>
    <property type="match status" value="1"/>
</dbReference>
<dbReference type="SUPFAM" id="SSF55174">
    <property type="entry name" value="Alpha-L RNA-binding motif"/>
    <property type="match status" value="1"/>
</dbReference>
<evidence type="ECO:0000313" key="7">
    <source>
        <dbReference type="EMBL" id="ROQ91996.1"/>
    </source>
</evidence>
<dbReference type="EMBL" id="RJVA01000012">
    <property type="protein sequence ID" value="ROQ91996.1"/>
    <property type="molecule type" value="Genomic_DNA"/>
</dbReference>
<evidence type="ECO:0000256" key="2">
    <source>
        <dbReference type="ARBA" id="ARBA00022884"/>
    </source>
</evidence>
<dbReference type="InterPro" id="IPR018496">
    <property type="entry name" value="PsdUridine_synth_RsuA/RluB_CS"/>
</dbReference>
<reference evidence="7 8" key="1">
    <citation type="submission" date="2018-11" db="EMBL/GenBank/DDBJ databases">
        <title>Genomic Encyclopedia of Type Strains, Phase IV (KMG-IV): sequencing the most valuable type-strain genomes for metagenomic binning, comparative biology and taxonomic classification.</title>
        <authorList>
            <person name="Goeker M."/>
        </authorList>
    </citation>
    <scope>NUCLEOTIDE SEQUENCE [LARGE SCALE GENOMIC DNA]</scope>
    <source>
        <strain evidence="7 8">DSM 22027</strain>
    </source>
</reference>
<evidence type="ECO:0000256" key="5">
    <source>
        <dbReference type="RuleBase" id="RU003887"/>
    </source>
</evidence>
<evidence type="ECO:0000256" key="1">
    <source>
        <dbReference type="ARBA" id="ARBA00008348"/>
    </source>
</evidence>
<dbReference type="PANTHER" id="PTHR47683">
    <property type="entry name" value="PSEUDOURIDINE SYNTHASE FAMILY PROTEIN-RELATED"/>
    <property type="match status" value="1"/>
</dbReference>
<dbReference type="InterPro" id="IPR050343">
    <property type="entry name" value="RsuA_PseudoU_synthase"/>
</dbReference>
<dbReference type="CDD" id="cd00165">
    <property type="entry name" value="S4"/>
    <property type="match status" value="1"/>
</dbReference>
<dbReference type="PANTHER" id="PTHR47683:SF3">
    <property type="entry name" value="RIBOSOMAL LARGE SUBUNIT PSEUDOURIDINE SYNTHASE B"/>
    <property type="match status" value="1"/>
</dbReference>
<evidence type="ECO:0000259" key="6">
    <source>
        <dbReference type="SMART" id="SM00363"/>
    </source>
</evidence>
<dbReference type="InterPro" id="IPR000748">
    <property type="entry name" value="PsdUridine_synth_RsuA/RluB/E/F"/>
</dbReference>
<organism evidence="7 8">
    <name type="scientific">Desulfosoma caldarium</name>
    <dbReference type="NCBI Taxonomy" id="610254"/>
    <lineage>
        <taxon>Bacteria</taxon>
        <taxon>Pseudomonadati</taxon>
        <taxon>Thermodesulfobacteriota</taxon>
        <taxon>Syntrophobacteria</taxon>
        <taxon>Syntrophobacterales</taxon>
        <taxon>Syntrophobacteraceae</taxon>
        <taxon>Desulfosoma</taxon>
    </lineage>
</organism>
<dbReference type="NCBIfam" id="TIGR00093">
    <property type="entry name" value="pseudouridine synthase"/>
    <property type="match status" value="1"/>
</dbReference>
<dbReference type="EC" id="5.4.99.-" evidence="5"/>
<dbReference type="GO" id="GO:0003723">
    <property type="term" value="F:RNA binding"/>
    <property type="evidence" value="ECO:0007669"/>
    <property type="project" value="UniProtKB-KW"/>
</dbReference>
<keyword evidence="8" id="KW-1185">Reference proteome</keyword>
<dbReference type="Gene3D" id="3.30.70.580">
    <property type="entry name" value="Pseudouridine synthase I, catalytic domain, N-terminal subdomain"/>
    <property type="match status" value="1"/>
</dbReference>
<evidence type="ECO:0000313" key="8">
    <source>
        <dbReference type="Proteomes" id="UP000276223"/>
    </source>
</evidence>
<dbReference type="FunFam" id="3.10.290.10:FF:000003">
    <property type="entry name" value="Pseudouridine synthase"/>
    <property type="match status" value="1"/>
</dbReference>
<keyword evidence="2 4" id="KW-0694">RNA-binding</keyword>
<dbReference type="AlphaFoldDB" id="A0A3N1UXM1"/>
<dbReference type="Proteomes" id="UP000276223">
    <property type="component" value="Unassembled WGS sequence"/>
</dbReference>
<dbReference type="SUPFAM" id="SSF55120">
    <property type="entry name" value="Pseudouridine synthase"/>
    <property type="match status" value="1"/>
</dbReference>
<dbReference type="InterPro" id="IPR042092">
    <property type="entry name" value="PsdUridine_s_RsuA/RluB/E/F_cat"/>
</dbReference>
<dbReference type="InterPro" id="IPR002942">
    <property type="entry name" value="S4_RNA-bd"/>
</dbReference>
<dbReference type="InterPro" id="IPR020094">
    <property type="entry name" value="TruA/RsuA/RluB/E/F_N"/>
</dbReference>
<dbReference type="InterPro" id="IPR020103">
    <property type="entry name" value="PsdUridine_synth_cat_dom_sf"/>
</dbReference>
<dbReference type="CDD" id="cd02870">
    <property type="entry name" value="PseudoU_synth_RsuA_like"/>
    <property type="match status" value="1"/>
</dbReference>
<comment type="caution">
    <text evidence="7">The sequence shown here is derived from an EMBL/GenBank/DDBJ whole genome shotgun (WGS) entry which is preliminary data.</text>
</comment>
<protein>
    <recommendedName>
        <fullName evidence="5">Pseudouridine synthase</fullName>
        <ecNumber evidence="5">5.4.99.-</ecNumber>
    </recommendedName>
</protein>
<dbReference type="Pfam" id="PF01479">
    <property type="entry name" value="S4"/>
    <property type="match status" value="1"/>
</dbReference>
<dbReference type="GO" id="GO:0000455">
    <property type="term" value="P:enzyme-directed rRNA pseudouridine synthesis"/>
    <property type="evidence" value="ECO:0007669"/>
    <property type="project" value="UniProtKB-ARBA"/>
</dbReference>
<dbReference type="Gene3D" id="3.10.290.10">
    <property type="entry name" value="RNA-binding S4 domain"/>
    <property type="match status" value="1"/>
</dbReference>
<gene>
    <name evidence="7" type="ORF">EDC27_1664</name>
</gene>
<dbReference type="GO" id="GO:0120159">
    <property type="term" value="F:rRNA pseudouridine synthase activity"/>
    <property type="evidence" value="ECO:0007669"/>
    <property type="project" value="UniProtKB-ARBA"/>
</dbReference>